<dbReference type="STRING" id="178035.A0A154PJ58"/>
<dbReference type="EMBL" id="KQ434936">
    <property type="protein sequence ID" value="KZC11921.1"/>
    <property type="molecule type" value="Genomic_DNA"/>
</dbReference>
<feature type="region of interest" description="Disordered" evidence="2">
    <location>
        <begin position="860"/>
        <end position="895"/>
    </location>
</feature>
<dbReference type="InterPro" id="IPR036872">
    <property type="entry name" value="CH_dom_sf"/>
</dbReference>
<keyword evidence="1" id="KW-0175">Coiled coil</keyword>
<feature type="compositionally biased region" description="Polar residues" evidence="2">
    <location>
        <begin position="1352"/>
        <end position="1361"/>
    </location>
</feature>
<feature type="compositionally biased region" description="Polar residues" evidence="2">
    <location>
        <begin position="1238"/>
        <end position="1248"/>
    </location>
</feature>
<protein>
    <submittedName>
        <fullName evidence="4">Protein sickie</fullName>
    </submittedName>
</protein>
<dbReference type="SUPFAM" id="SSF47576">
    <property type="entry name" value="Calponin-homology domain, CH-domain"/>
    <property type="match status" value="1"/>
</dbReference>
<reference evidence="4 5" key="1">
    <citation type="submission" date="2015-07" db="EMBL/GenBank/DDBJ databases">
        <title>The genome of Dufourea novaeangliae.</title>
        <authorList>
            <person name="Pan H."/>
            <person name="Kapheim K."/>
        </authorList>
    </citation>
    <scope>NUCLEOTIDE SEQUENCE [LARGE SCALE GENOMIC DNA]</scope>
    <source>
        <strain evidence="4">0120121106</strain>
        <tissue evidence="4">Whole body</tissue>
    </source>
</reference>
<feature type="region of interest" description="Disordered" evidence="2">
    <location>
        <begin position="918"/>
        <end position="962"/>
    </location>
</feature>
<feature type="compositionally biased region" description="Low complexity" evidence="2">
    <location>
        <begin position="52"/>
        <end position="66"/>
    </location>
</feature>
<feature type="compositionally biased region" description="Low complexity" evidence="2">
    <location>
        <begin position="504"/>
        <end position="520"/>
    </location>
</feature>
<dbReference type="Pfam" id="PF00307">
    <property type="entry name" value="CH"/>
    <property type="match status" value="1"/>
</dbReference>
<gene>
    <name evidence="4" type="ORF">WN55_03425</name>
</gene>
<evidence type="ECO:0000313" key="4">
    <source>
        <dbReference type="EMBL" id="KZC11921.1"/>
    </source>
</evidence>
<evidence type="ECO:0000259" key="3">
    <source>
        <dbReference type="PROSITE" id="PS50021"/>
    </source>
</evidence>
<feature type="compositionally biased region" description="Gly residues" evidence="2">
    <location>
        <begin position="356"/>
        <end position="366"/>
    </location>
</feature>
<feature type="compositionally biased region" description="Polar residues" evidence="2">
    <location>
        <begin position="1204"/>
        <end position="1215"/>
    </location>
</feature>
<dbReference type="PANTHER" id="PTHR12784:SF28">
    <property type="entry name" value="PROTEIN SICKIE"/>
    <property type="match status" value="1"/>
</dbReference>
<keyword evidence="5" id="KW-1185">Reference proteome</keyword>
<sequence length="1737" mass="185431">MSDASVPKSPMIFSRSGNGAKPKSKSCKLTSSKSLIPSLSGGGSKKRTGVDSPGSSPSKSASSTSPRRVPPGVESSKRSPRRYPQEERQTLQVHQHSPKASPKRSPRRYVSVFEEDYLQNEMGLGLRVAGTSGDEPEMSFLEFESLYTLEKELMQSQQDVGQVDDKCLLGGWVGRRGLYTELPDPLYQQANAAAAVPPQIPAEGFSFAPGWSLNVEHFYQWQHRGKTTQQIYTDWANYYLERGGCKRRVTDLQSDLCDGVLLADLVEAVTNQKVIDVNRKPRNAQQMVENVSLCVGALRALGADVGSVNPVELAAGSTLWPVLALLFALSRYKQRAKQLQDMPRLPSPYNKQSAVGGAGGGPGGGATSIPLPATVAATRRCPPDKVRPAPTPTHQSQLGLKHGNGGIGSASSSRSTSPSQQQPVQGGLSFIPQPRGPNSANRQPTATTPSPRASTVGKSSGARTTQSSPYTNPGAPVQQNKNSVLDKFKLFNNKEKNQDRGKASSGVSKRTSSSSGFSSARSEHSDSSTSLCDQSKVQLESPKSRALKSKLQSGKAAKQASPKTVRKEQSKAQSKIARTKAAADKLVCYNPPVEDVKPTSKLGGVGSKLAADKKSSNLHDLLKQPGGQLQKSNPSVLPLPKQISAQEAKNIGNLKNESNQQCRPKMELPGKISDTKIHLQSIKVPPNGLNKDLLAQKVLLSNTNGMIKQPDHEDVCREHTSMDHTLSMNRANLLEEKLSMDRHKTIVDNIQANRGLEPVGSPTKQQNISSSMRARIPNEIQEVENTNDKRTMATCPRNSPEAPTDGKMSTIQEGSTTFCNTGNNVSCQSPVPNGLNFGPSKQHSGINSPLQSTNPLTAPGISPGSSIPKPTALVKGTSKPPKENSISGAPTPTKLKADVMHRKLDPSTVAMVSPMPSISDLMSESSHSNSNSTGQSNSSDSSVIYRPSSESGSEIKTIPNRKIDTTFEQMEKVLSESSTSVGGGGGSMADDEAEMTVKPMQPLLRGYTPGARALQTLPNRTTTRQYTILHSSSHHHVGHDYADIDVASGYLSDGEVLRGGMNVGSRTLSDLCDGYMSEGGASLYARRINPSYGHDHERYVGGSRRELSGVKELVTTRRVQKRPSANVVRSDGGCIGGSPGSGGVAGGLLGGCSGGNDALAELTIEDLASLPAGNHTSANHTGHSSHHKRVPGGGGVIVGGGGSSATPQGAQQGSNLVYRVVSSRHPGGHHPHVKKSDSSQQTENSAFKHQQHQQQQQQQQGSNSPANSSSNSQQWKKYIEAGAARDRERDKEGAPPSPSPSRRSQDKHRKQAMAEYANGEKPQKVSSGTSTSGSNKVRGVPQSFGYVKRHSAGTSPSPNGVQNGGKDTTRTAQVSAVPRTKVKVSGGTQTCTTELQANSSTSSQGHHYKSYSLTGPSASQLSQSVRDRLMLGSQSLPKPGSPEFTALFASAHHRERGSGAGPTGGSFSPRVLKPSDGSLSDTCSNYAAPDLQGYYTPNSPYTTSWMRHSNTYTPSGRSQGMGLCEADSVESLGSHRASLTHARLLMHQRDSTGSPAPPRLNRSNSIRSTKSEKMYPSMLARGSGASSSVGEEVGIGIGMGVGVEPYYSVPVGSTGCTGQHWSQPTSPTPTHTSRQPPNLYQHVHKDDDIHGSSVSLVSTASSLYSSAEEKQAHELRKLRRELMDAQEKVHSLTSQLSTNTAKWLDVDNRLKGRVHREEVPSDFLTKICDLVLQWGRI</sequence>
<feature type="compositionally biased region" description="Low complexity" evidence="2">
    <location>
        <begin position="444"/>
        <end position="455"/>
    </location>
</feature>
<dbReference type="PANTHER" id="PTHR12784">
    <property type="entry name" value="STEERIN"/>
    <property type="match status" value="1"/>
</dbReference>
<feature type="compositionally biased region" description="Polar residues" evidence="2">
    <location>
        <begin position="456"/>
        <end position="483"/>
    </location>
</feature>
<dbReference type="CDD" id="cd21212">
    <property type="entry name" value="CH_NAV2-like"/>
    <property type="match status" value="1"/>
</dbReference>
<dbReference type="Gene3D" id="1.10.418.10">
    <property type="entry name" value="Calponin-like domain"/>
    <property type="match status" value="1"/>
</dbReference>
<feature type="region of interest" description="Disordered" evidence="2">
    <location>
        <begin position="1454"/>
        <end position="1475"/>
    </location>
</feature>
<feature type="region of interest" description="Disordered" evidence="2">
    <location>
        <begin position="1616"/>
        <end position="1643"/>
    </location>
</feature>
<dbReference type="PROSITE" id="PS50021">
    <property type="entry name" value="CH"/>
    <property type="match status" value="1"/>
</dbReference>
<feature type="compositionally biased region" description="Polar residues" evidence="2">
    <location>
        <begin position="527"/>
        <end position="538"/>
    </location>
</feature>
<dbReference type="GO" id="GO:0022008">
    <property type="term" value="P:neurogenesis"/>
    <property type="evidence" value="ECO:0007669"/>
    <property type="project" value="InterPro"/>
</dbReference>
<feature type="compositionally biased region" description="Basic and acidic residues" evidence="2">
    <location>
        <begin position="1277"/>
        <end position="1293"/>
    </location>
</feature>
<feature type="compositionally biased region" description="Low complexity" evidence="2">
    <location>
        <begin position="1252"/>
        <end position="1274"/>
    </location>
</feature>
<dbReference type="SMART" id="SM00033">
    <property type="entry name" value="CH"/>
    <property type="match status" value="1"/>
</dbReference>
<dbReference type="Proteomes" id="UP000076502">
    <property type="component" value="Unassembled WGS sequence"/>
</dbReference>
<feature type="coiled-coil region" evidence="1">
    <location>
        <begin position="1668"/>
        <end position="1695"/>
    </location>
</feature>
<proteinExistence type="predicted"/>
<feature type="compositionally biased region" description="Low complexity" evidence="2">
    <location>
        <begin position="1619"/>
        <end position="1637"/>
    </location>
</feature>
<evidence type="ECO:0000256" key="1">
    <source>
        <dbReference type="SAM" id="Coils"/>
    </source>
</evidence>
<feature type="compositionally biased region" description="Gly residues" evidence="2">
    <location>
        <begin position="1191"/>
        <end position="1203"/>
    </location>
</feature>
<organism evidence="4 5">
    <name type="scientific">Dufourea novaeangliae</name>
    <name type="common">Sweat bee</name>
    <dbReference type="NCBI Taxonomy" id="178035"/>
    <lineage>
        <taxon>Eukaryota</taxon>
        <taxon>Metazoa</taxon>
        <taxon>Ecdysozoa</taxon>
        <taxon>Arthropoda</taxon>
        <taxon>Hexapoda</taxon>
        <taxon>Insecta</taxon>
        <taxon>Pterygota</taxon>
        <taxon>Neoptera</taxon>
        <taxon>Endopterygota</taxon>
        <taxon>Hymenoptera</taxon>
        <taxon>Apocrita</taxon>
        <taxon>Aculeata</taxon>
        <taxon>Apoidea</taxon>
        <taxon>Anthophila</taxon>
        <taxon>Halictidae</taxon>
        <taxon>Rophitinae</taxon>
        <taxon>Dufourea</taxon>
    </lineage>
</organism>
<dbReference type="OrthoDB" id="7611096at2759"/>
<feature type="region of interest" description="Disordered" evidence="2">
    <location>
        <begin position="1"/>
        <end position="108"/>
    </location>
</feature>
<feature type="compositionally biased region" description="Low complexity" evidence="2">
    <location>
        <begin position="923"/>
        <end position="942"/>
    </location>
</feature>
<accession>A0A154PJ58</accession>
<feature type="domain" description="Calponin-homology (CH)" evidence="3">
    <location>
        <begin position="226"/>
        <end position="334"/>
    </location>
</feature>
<feature type="region of interest" description="Disordered" evidence="2">
    <location>
        <begin position="1171"/>
        <end position="1372"/>
    </location>
</feature>
<feature type="region of interest" description="Disordered" evidence="2">
    <location>
        <begin position="1549"/>
        <end position="1575"/>
    </location>
</feature>
<feature type="compositionally biased region" description="Low complexity" evidence="2">
    <location>
        <begin position="409"/>
        <end position="429"/>
    </location>
</feature>
<dbReference type="InterPro" id="IPR001715">
    <property type="entry name" value="CH_dom"/>
</dbReference>
<feature type="compositionally biased region" description="Polar residues" evidence="2">
    <location>
        <begin position="1324"/>
        <end position="1335"/>
    </location>
</feature>
<dbReference type="InterPro" id="IPR039041">
    <property type="entry name" value="Nav/unc-53"/>
</dbReference>
<name>A0A154PJ58_DUFNO</name>
<feature type="region of interest" description="Disordered" evidence="2">
    <location>
        <begin position="1393"/>
        <end position="1423"/>
    </location>
</feature>
<feature type="compositionally biased region" description="Basic and acidic residues" evidence="2">
    <location>
        <begin position="484"/>
        <end position="502"/>
    </location>
</feature>
<evidence type="ECO:0000313" key="5">
    <source>
        <dbReference type="Proteomes" id="UP000076502"/>
    </source>
</evidence>
<evidence type="ECO:0000256" key="2">
    <source>
        <dbReference type="SAM" id="MobiDB-lite"/>
    </source>
</evidence>
<feature type="region of interest" description="Disordered" evidence="2">
    <location>
        <begin position="339"/>
        <end position="575"/>
    </location>
</feature>